<reference evidence="1" key="1">
    <citation type="submission" date="2022-08" db="EMBL/GenBank/DDBJ databases">
        <authorList>
            <person name="Kallberg Y."/>
            <person name="Tangrot J."/>
            <person name="Rosling A."/>
        </authorList>
    </citation>
    <scope>NUCLEOTIDE SEQUENCE</scope>
    <source>
        <strain evidence="1">Wild A</strain>
    </source>
</reference>
<sequence>MTKCRIDIDDKYRTSFSTGGLSENKTYEMIMKNGGYYAYSWRVGWPIFAYMLQDLSNGASIKYTNDDRDKVYIAISGNQRDARIFSLLE</sequence>
<protein>
    <submittedName>
        <fullName evidence="1">15731_t:CDS:1</fullName>
    </submittedName>
</protein>
<proteinExistence type="predicted"/>
<dbReference type="Proteomes" id="UP001153678">
    <property type="component" value="Unassembled WGS sequence"/>
</dbReference>
<gene>
    <name evidence="1" type="ORF">FWILDA_LOCUS3670</name>
</gene>
<keyword evidence="2" id="KW-1185">Reference proteome</keyword>
<dbReference type="OrthoDB" id="5595663at2759"/>
<dbReference type="EMBL" id="CAMKVN010000504">
    <property type="protein sequence ID" value="CAI2168619.1"/>
    <property type="molecule type" value="Genomic_DNA"/>
</dbReference>
<comment type="caution">
    <text evidence="1">The sequence shown here is derived from an EMBL/GenBank/DDBJ whole genome shotgun (WGS) entry which is preliminary data.</text>
</comment>
<organism evidence="1 2">
    <name type="scientific">Funneliformis geosporum</name>
    <dbReference type="NCBI Taxonomy" id="1117311"/>
    <lineage>
        <taxon>Eukaryota</taxon>
        <taxon>Fungi</taxon>
        <taxon>Fungi incertae sedis</taxon>
        <taxon>Mucoromycota</taxon>
        <taxon>Glomeromycotina</taxon>
        <taxon>Glomeromycetes</taxon>
        <taxon>Glomerales</taxon>
        <taxon>Glomeraceae</taxon>
        <taxon>Funneliformis</taxon>
    </lineage>
</organism>
<dbReference type="AlphaFoldDB" id="A0A9W4SGC5"/>
<evidence type="ECO:0000313" key="2">
    <source>
        <dbReference type="Proteomes" id="UP001153678"/>
    </source>
</evidence>
<accession>A0A9W4SGC5</accession>
<evidence type="ECO:0000313" key="1">
    <source>
        <dbReference type="EMBL" id="CAI2168619.1"/>
    </source>
</evidence>
<name>A0A9W4SGC5_9GLOM</name>